<keyword evidence="2" id="KW-1133">Transmembrane helix</keyword>
<keyword evidence="4" id="KW-1185">Reference proteome</keyword>
<keyword evidence="2" id="KW-0812">Transmembrane</keyword>
<sequence>MSPTNGEIEVVVEVVVVVAAAVVIVVGLYYTCIITDIAGHGSLRPRLCRLSRSRTAAGLPGSSEANTRHSVSGRPQVDITDTVTGH</sequence>
<dbReference type="Proteomes" id="UP000762676">
    <property type="component" value="Unassembled WGS sequence"/>
</dbReference>
<evidence type="ECO:0000256" key="1">
    <source>
        <dbReference type="SAM" id="MobiDB-lite"/>
    </source>
</evidence>
<dbReference type="AlphaFoldDB" id="A0AAV4FW92"/>
<accession>A0AAV4FW92</accession>
<evidence type="ECO:0000256" key="2">
    <source>
        <dbReference type="SAM" id="Phobius"/>
    </source>
</evidence>
<organism evidence="3 4">
    <name type="scientific">Elysia marginata</name>
    <dbReference type="NCBI Taxonomy" id="1093978"/>
    <lineage>
        <taxon>Eukaryota</taxon>
        <taxon>Metazoa</taxon>
        <taxon>Spiralia</taxon>
        <taxon>Lophotrochozoa</taxon>
        <taxon>Mollusca</taxon>
        <taxon>Gastropoda</taxon>
        <taxon>Heterobranchia</taxon>
        <taxon>Euthyneura</taxon>
        <taxon>Panpulmonata</taxon>
        <taxon>Sacoglossa</taxon>
        <taxon>Placobranchoidea</taxon>
        <taxon>Plakobranchidae</taxon>
        <taxon>Elysia</taxon>
    </lineage>
</organism>
<feature type="transmembrane region" description="Helical" evidence="2">
    <location>
        <begin position="14"/>
        <end position="39"/>
    </location>
</feature>
<evidence type="ECO:0000313" key="4">
    <source>
        <dbReference type="Proteomes" id="UP000762676"/>
    </source>
</evidence>
<feature type="region of interest" description="Disordered" evidence="1">
    <location>
        <begin position="56"/>
        <end position="86"/>
    </location>
</feature>
<dbReference type="EMBL" id="BMAT01011680">
    <property type="protein sequence ID" value="GFR77171.1"/>
    <property type="molecule type" value="Genomic_DNA"/>
</dbReference>
<gene>
    <name evidence="3" type="ORF">ElyMa_005818300</name>
</gene>
<proteinExistence type="predicted"/>
<keyword evidence="2" id="KW-0472">Membrane</keyword>
<reference evidence="3 4" key="1">
    <citation type="journal article" date="2021" name="Elife">
        <title>Chloroplast acquisition without the gene transfer in kleptoplastic sea slugs, Plakobranchus ocellatus.</title>
        <authorList>
            <person name="Maeda T."/>
            <person name="Takahashi S."/>
            <person name="Yoshida T."/>
            <person name="Shimamura S."/>
            <person name="Takaki Y."/>
            <person name="Nagai Y."/>
            <person name="Toyoda A."/>
            <person name="Suzuki Y."/>
            <person name="Arimoto A."/>
            <person name="Ishii H."/>
            <person name="Satoh N."/>
            <person name="Nishiyama T."/>
            <person name="Hasebe M."/>
            <person name="Maruyama T."/>
            <person name="Minagawa J."/>
            <person name="Obokata J."/>
            <person name="Shigenobu S."/>
        </authorList>
    </citation>
    <scope>NUCLEOTIDE SEQUENCE [LARGE SCALE GENOMIC DNA]</scope>
</reference>
<comment type="caution">
    <text evidence="3">The sequence shown here is derived from an EMBL/GenBank/DDBJ whole genome shotgun (WGS) entry which is preliminary data.</text>
</comment>
<evidence type="ECO:0000313" key="3">
    <source>
        <dbReference type="EMBL" id="GFR77171.1"/>
    </source>
</evidence>
<protein>
    <submittedName>
        <fullName evidence="3">Uncharacterized protein</fullName>
    </submittedName>
</protein>
<name>A0AAV4FW92_9GAST</name>